<reference evidence="1 2" key="1">
    <citation type="journal article" date="2015" name="Genome Biol.">
        <title>Comparative genomics of Steinernema reveals deeply conserved gene regulatory networks.</title>
        <authorList>
            <person name="Dillman A.R."/>
            <person name="Macchietto M."/>
            <person name="Porter C.F."/>
            <person name="Rogers A."/>
            <person name="Williams B."/>
            <person name="Antoshechkin I."/>
            <person name="Lee M.M."/>
            <person name="Goodwin Z."/>
            <person name="Lu X."/>
            <person name="Lewis E.E."/>
            <person name="Goodrich-Blair H."/>
            <person name="Stock S.P."/>
            <person name="Adams B.J."/>
            <person name="Sternberg P.W."/>
            <person name="Mortazavi A."/>
        </authorList>
    </citation>
    <scope>NUCLEOTIDE SEQUENCE [LARGE SCALE GENOMIC DNA]</scope>
    <source>
        <strain evidence="1 2">ALL</strain>
    </source>
</reference>
<gene>
    <name evidence="1" type="ORF">L596_017644</name>
</gene>
<evidence type="ECO:0000313" key="2">
    <source>
        <dbReference type="Proteomes" id="UP000298663"/>
    </source>
</evidence>
<sequence length="87" mass="9845">MHLKHLDRNIRIGHTGDITIKEHISVSQPNINGNLNTQEIHCLSRRLTTDVFSAWTMALGSEFQTNTTAVEKYSFGLLLLRVTGRIL</sequence>
<protein>
    <submittedName>
        <fullName evidence="1">Uncharacterized protein</fullName>
    </submittedName>
</protein>
<accession>A0A4U5N2M8</accession>
<keyword evidence="2" id="KW-1185">Reference proteome</keyword>
<dbReference type="EMBL" id="AZBU02000005">
    <property type="protein sequence ID" value="TKR76520.1"/>
    <property type="molecule type" value="Genomic_DNA"/>
</dbReference>
<name>A0A4U5N2M8_STECR</name>
<comment type="caution">
    <text evidence="1">The sequence shown here is derived from an EMBL/GenBank/DDBJ whole genome shotgun (WGS) entry which is preliminary data.</text>
</comment>
<evidence type="ECO:0000313" key="1">
    <source>
        <dbReference type="EMBL" id="TKR76520.1"/>
    </source>
</evidence>
<reference evidence="1 2" key="2">
    <citation type="journal article" date="2019" name="G3 (Bethesda)">
        <title>Hybrid Assembly of the Genome of the Entomopathogenic Nematode Steinernema carpocapsae Identifies the X-Chromosome.</title>
        <authorList>
            <person name="Serra L."/>
            <person name="Macchietto M."/>
            <person name="Macias-Munoz A."/>
            <person name="McGill C.J."/>
            <person name="Rodriguez I.M."/>
            <person name="Rodriguez B."/>
            <person name="Murad R."/>
            <person name="Mortazavi A."/>
        </authorList>
    </citation>
    <scope>NUCLEOTIDE SEQUENCE [LARGE SCALE GENOMIC DNA]</scope>
    <source>
        <strain evidence="1 2">ALL</strain>
    </source>
</reference>
<dbReference type="AlphaFoldDB" id="A0A4U5N2M8"/>
<proteinExistence type="predicted"/>
<dbReference type="Proteomes" id="UP000298663">
    <property type="component" value="Unassembled WGS sequence"/>
</dbReference>
<organism evidence="1 2">
    <name type="scientific">Steinernema carpocapsae</name>
    <name type="common">Entomopathogenic nematode</name>
    <dbReference type="NCBI Taxonomy" id="34508"/>
    <lineage>
        <taxon>Eukaryota</taxon>
        <taxon>Metazoa</taxon>
        <taxon>Ecdysozoa</taxon>
        <taxon>Nematoda</taxon>
        <taxon>Chromadorea</taxon>
        <taxon>Rhabditida</taxon>
        <taxon>Tylenchina</taxon>
        <taxon>Panagrolaimomorpha</taxon>
        <taxon>Strongyloidoidea</taxon>
        <taxon>Steinernematidae</taxon>
        <taxon>Steinernema</taxon>
    </lineage>
</organism>